<evidence type="ECO:0000256" key="2">
    <source>
        <dbReference type="SAM" id="MobiDB-lite"/>
    </source>
</evidence>
<sequence>MFQLNAFYLQDQGSNSSLLSWGSFQCSGRRNWTAARDLQRYRNHYPDLKEPENEEEEEMWNLSFYKNEIAFVPHGVFIETLLSSWWDKYEMLEENHSYIQWLFPLREHGMNWRARPLTCQEIQAFRKSKEVMDRFIRAYKLMLGFYGIHLVNEETGELKRAENWRERFENLNRFSHNNLRITRILKCLGEMGYEDYQVHLVKFFLTETLVEGTLPNVKRSALDYFLFTVRSKEKRRELVHYAWQHFRPPGSFVWGPHDKLRKYRPRSAKPQLHQRPEDKQDTPCQKCGDSVGKDQNQSPEVEQKAGDAAELQPEMSDEHVKEKISKCVLKGGDDEEEKEASFAQLEEKDLKSEAEEVQGTAENDCTKESKKRKLSANMADAKGDGSLKNSADIENISHNLGECAIDAEIPPSGPESQAEEDQEALKEDDSSTKEPAAPEATDAAVKRRKVDKRTLRNKPVNLAINLSMGPSASGAKANPSAANGEGGKENVSEKNTAVEVPSEKGGGGSGDADGGTVRPPAASRLPRTGCTAPVKDGWKSSGDQDSAGGDQHHCNSKLLGGKSELDGVGQQEKAENAGEKGQAEDTDQKQAPESHGQSMTPACPEENSAEVPEEKAEGSENAAELGGEEGAAE</sequence>
<dbReference type="PANTHER" id="PTHR14015:SF1">
    <property type="entry name" value="OPIOID GROWTH FACTOR RECEPTOR"/>
    <property type="match status" value="1"/>
</dbReference>
<reference evidence="3" key="3">
    <citation type="submission" date="2025-09" db="UniProtKB">
        <authorList>
            <consortium name="Ensembl"/>
        </authorList>
    </citation>
    <scope>IDENTIFICATION</scope>
</reference>
<name>A0A8C3D5T6_CORMO</name>
<reference evidence="4" key="1">
    <citation type="submission" date="2019-10" db="EMBL/GenBank/DDBJ databases">
        <title>Corvus moneduloides (New Caledonian crow) genome, bCorMon1, primary haplotype.</title>
        <authorList>
            <person name="Rutz C."/>
            <person name="Fungtammasan C."/>
            <person name="Mountcastle J."/>
            <person name="Formenti G."/>
            <person name="Chow W."/>
            <person name="Howe K."/>
            <person name="Steele M.P."/>
            <person name="Fernandes J."/>
            <person name="Gilbert M.T.P."/>
            <person name="Fedrigo O."/>
            <person name="Jarvis E.D."/>
            <person name="Gemmell N."/>
        </authorList>
    </citation>
    <scope>NUCLEOTIDE SEQUENCE [LARGE SCALE GENOMIC DNA]</scope>
</reference>
<dbReference type="Ensembl" id="ENSCMUT00000000328.2">
    <property type="protein sequence ID" value="ENSCMUP00000000305.1"/>
    <property type="gene ID" value="ENSCMUG00000000217.2"/>
</dbReference>
<feature type="compositionally biased region" description="Basic and acidic residues" evidence="2">
    <location>
        <begin position="345"/>
        <end position="354"/>
    </location>
</feature>
<protein>
    <submittedName>
        <fullName evidence="3">Opioid growth factor receptor</fullName>
    </submittedName>
</protein>
<dbReference type="PANTHER" id="PTHR14015">
    <property type="entry name" value="OPIOID GROWTH FACTOR RECEPTOR OGFR ZETA-TYPE OPIOID RECEPTOR"/>
    <property type="match status" value="1"/>
</dbReference>
<feature type="compositionally biased region" description="Basic and acidic residues" evidence="2">
    <location>
        <begin position="423"/>
        <end position="432"/>
    </location>
</feature>
<comment type="similarity">
    <text evidence="1">Belongs to the opioid growth factor receptor family.</text>
</comment>
<feature type="region of interest" description="Disordered" evidence="2">
    <location>
        <begin position="266"/>
        <end position="633"/>
    </location>
</feature>
<keyword evidence="4" id="KW-1185">Reference proteome</keyword>
<organism evidence="3 4">
    <name type="scientific">Corvus moneduloides</name>
    <name type="common">New Caledonian crow</name>
    <dbReference type="NCBI Taxonomy" id="1196302"/>
    <lineage>
        <taxon>Eukaryota</taxon>
        <taxon>Metazoa</taxon>
        <taxon>Chordata</taxon>
        <taxon>Craniata</taxon>
        <taxon>Vertebrata</taxon>
        <taxon>Euteleostomi</taxon>
        <taxon>Archelosauria</taxon>
        <taxon>Archosauria</taxon>
        <taxon>Dinosauria</taxon>
        <taxon>Saurischia</taxon>
        <taxon>Theropoda</taxon>
        <taxon>Coelurosauria</taxon>
        <taxon>Aves</taxon>
        <taxon>Neognathae</taxon>
        <taxon>Neoaves</taxon>
        <taxon>Telluraves</taxon>
        <taxon>Australaves</taxon>
        <taxon>Passeriformes</taxon>
        <taxon>Corvoidea</taxon>
        <taxon>Corvidae</taxon>
        <taxon>Corvus</taxon>
    </lineage>
</organism>
<evidence type="ECO:0000313" key="3">
    <source>
        <dbReference type="Ensembl" id="ENSCMUP00000000305.1"/>
    </source>
</evidence>
<dbReference type="GO" id="GO:0140625">
    <property type="term" value="F:opioid growth factor receptor activity"/>
    <property type="evidence" value="ECO:0007669"/>
    <property type="project" value="InterPro"/>
</dbReference>
<dbReference type="OMA" id="QAQPRWY"/>
<gene>
    <name evidence="3" type="primary">OGFR</name>
</gene>
<proteinExistence type="inferred from homology"/>
<dbReference type="InterPro" id="IPR039574">
    <property type="entry name" value="OGFr"/>
</dbReference>
<accession>A0A8C3D5T6</accession>
<dbReference type="Proteomes" id="UP000694553">
    <property type="component" value="Unassembled WGS sequence"/>
</dbReference>
<evidence type="ECO:0000313" key="4">
    <source>
        <dbReference type="Proteomes" id="UP000694553"/>
    </source>
</evidence>
<feature type="compositionally biased region" description="Basic and acidic residues" evidence="2">
    <location>
        <begin position="316"/>
        <end position="325"/>
    </location>
</feature>
<reference evidence="3" key="2">
    <citation type="submission" date="2025-08" db="UniProtKB">
        <authorList>
            <consortium name="Ensembl"/>
        </authorList>
    </citation>
    <scope>IDENTIFICATION</scope>
</reference>
<dbReference type="InterPro" id="IPR006757">
    <property type="entry name" value="OGF_rcpt"/>
</dbReference>
<feature type="compositionally biased region" description="Gly residues" evidence="2">
    <location>
        <begin position="504"/>
        <end position="513"/>
    </location>
</feature>
<feature type="compositionally biased region" description="Basic and acidic residues" evidence="2">
    <location>
        <begin position="572"/>
        <end position="592"/>
    </location>
</feature>
<evidence type="ECO:0000256" key="1">
    <source>
        <dbReference type="ARBA" id="ARBA00010365"/>
    </source>
</evidence>
<dbReference type="AlphaFoldDB" id="A0A8C3D5T6"/>
<dbReference type="Pfam" id="PF04664">
    <property type="entry name" value="OGFr_N"/>
    <property type="match status" value="1"/>
</dbReference>
<dbReference type="GO" id="GO:0016020">
    <property type="term" value="C:membrane"/>
    <property type="evidence" value="ECO:0007669"/>
    <property type="project" value="InterPro"/>
</dbReference>